<dbReference type="RefSeq" id="XP_024572824.1">
    <property type="nucleotide sequence ID" value="XM_024721001.1"/>
</dbReference>
<dbReference type="Proteomes" id="UP000054928">
    <property type="component" value="Unassembled WGS sequence"/>
</dbReference>
<reference evidence="2" key="1">
    <citation type="submission" date="2014-09" db="EMBL/GenBank/DDBJ databases">
        <authorList>
            <person name="Sharma Rahul"/>
            <person name="Thines Marco"/>
        </authorList>
    </citation>
    <scope>NUCLEOTIDE SEQUENCE [LARGE SCALE GENOMIC DNA]</scope>
</reference>
<accession>A0A0P1A819</accession>
<sequence length="64" mass="7047">MVARVSGTSFKLKGFTTPRGSELSDSEIVQAAFEESTMTLQKTQADYYNIINNCDNSSTAKLSY</sequence>
<dbReference type="GeneID" id="36398060"/>
<proteinExistence type="predicted"/>
<evidence type="ECO:0000313" key="2">
    <source>
        <dbReference type="Proteomes" id="UP000054928"/>
    </source>
</evidence>
<dbReference type="EMBL" id="CCYD01000207">
    <property type="protein sequence ID" value="CEG36455.1"/>
    <property type="molecule type" value="Genomic_DNA"/>
</dbReference>
<organism evidence="1 2">
    <name type="scientific">Plasmopara halstedii</name>
    <name type="common">Downy mildew of sunflower</name>
    <dbReference type="NCBI Taxonomy" id="4781"/>
    <lineage>
        <taxon>Eukaryota</taxon>
        <taxon>Sar</taxon>
        <taxon>Stramenopiles</taxon>
        <taxon>Oomycota</taxon>
        <taxon>Peronosporomycetes</taxon>
        <taxon>Peronosporales</taxon>
        <taxon>Peronosporaceae</taxon>
        <taxon>Plasmopara</taxon>
    </lineage>
</organism>
<name>A0A0P1A819_PLAHL</name>
<evidence type="ECO:0000313" key="1">
    <source>
        <dbReference type="EMBL" id="CEG36455.1"/>
    </source>
</evidence>
<dbReference type="AlphaFoldDB" id="A0A0P1A819"/>
<protein>
    <submittedName>
        <fullName evidence="1">Uncharacterized protein</fullName>
    </submittedName>
</protein>
<keyword evidence="2" id="KW-1185">Reference proteome</keyword>